<feature type="transmembrane region" description="Helical" evidence="7">
    <location>
        <begin position="155"/>
        <end position="180"/>
    </location>
</feature>
<evidence type="ECO:0000256" key="1">
    <source>
        <dbReference type="ARBA" id="ARBA00004651"/>
    </source>
</evidence>
<evidence type="ECO:0000313" key="8">
    <source>
        <dbReference type="EMBL" id="SVB39758.1"/>
    </source>
</evidence>
<dbReference type="PANTHER" id="PTHR30330:SF3">
    <property type="entry name" value="TRANSCRIPTIONAL REGULATOR, LRP FAMILY"/>
    <property type="match status" value="1"/>
</dbReference>
<evidence type="ECO:0000256" key="3">
    <source>
        <dbReference type="ARBA" id="ARBA00022475"/>
    </source>
</evidence>
<dbReference type="NCBIfam" id="TIGR00835">
    <property type="entry name" value="agcS"/>
    <property type="match status" value="1"/>
</dbReference>
<evidence type="ECO:0008006" key="9">
    <source>
        <dbReference type="Google" id="ProtNLM"/>
    </source>
</evidence>
<keyword evidence="2" id="KW-0813">Transport</keyword>
<keyword evidence="5 7" id="KW-1133">Transmembrane helix</keyword>
<proteinExistence type="predicted"/>
<evidence type="ECO:0000256" key="4">
    <source>
        <dbReference type="ARBA" id="ARBA00022692"/>
    </source>
</evidence>
<keyword evidence="4 7" id="KW-0812">Transmembrane</keyword>
<organism evidence="8">
    <name type="scientific">marine metagenome</name>
    <dbReference type="NCBI Taxonomy" id="408172"/>
    <lineage>
        <taxon>unclassified sequences</taxon>
        <taxon>metagenomes</taxon>
        <taxon>ecological metagenomes</taxon>
    </lineage>
</organism>
<keyword evidence="6 7" id="KW-0472">Membrane</keyword>
<dbReference type="PANTHER" id="PTHR30330">
    <property type="entry name" value="AGSS FAMILY TRANSPORTER, SODIUM-ALANINE"/>
    <property type="match status" value="1"/>
</dbReference>
<accession>A0A382DMZ0</accession>
<sequence length="372" mass="39220">MDASAESLTVGKILESVAGWLWGMPLLVLLIGGGVFFMVYSRFTPFFYLWHSIQILRGKFSDPNDPGEINHFQALCSALSGTVGMGNIGGVAVAVTTGGPGALFWMWVCALVGMATKFFTCSLAVMYRGRDAQGQVQGGPMYFIVEGLGAKWKPLAMAFCFFGVFGCLPLFSSNQLTAFVTEMFFKPNDWFVGADKNVTALGQGVFGTAMALFVGTVIFGGIKRIGKVAARLVPFMVLLYGGCALVILFTHAAQVPEAIVLIFRDAFTGDAVAGGVLGAVISTGVRRAAFSNEAGMGTEAMAHGAAKTKEPIREGLVAMLGPMIDTLIVCTITGLIILSTGVWESTGDNPDGVLLTAEAFTKGIPVAGPYLL</sequence>
<dbReference type="InterPro" id="IPR001463">
    <property type="entry name" value="Na/Ala_symport"/>
</dbReference>
<feature type="transmembrane region" description="Helical" evidence="7">
    <location>
        <begin position="200"/>
        <end position="220"/>
    </location>
</feature>
<evidence type="ECO:0000256" key="2">
    <source>
        <dbReference type="ARBA" id="ARBA00022448"/>
    </source>
</evidence>
<dbReference type="PROSITE" id="PS00873">
    <property type="entry name" value="NA_ALANINE_SYMP"/>
    <property type="match status" value="1"/>
</dbReference>
<gene>
    <name evidence="8" type="ORF">METZ01_LOCUS192612</name>
</gene>
<dbReference type="Pfam" id="PF01235">
    <property type="entry name" value="Na_Ala_symp"/>
    <property type="match status" value="1"/>
</dbReference>
<feature type="transmembrane region" description="Helical" evidence="7">
    <location>
        <begin position="102"/>
        <end position="127"/>
    </location>
</feature>
<feature type="transmembrane region" description="Helical" evidence="7">
    <location>
        <begin position="232"/>
        <end position="252"/>
    </location>
</feature>
<dbReference type="AlphaFoldDB" id="A0A382DMZ0"/>
<dbReference type="EMBL" id="UINC01040211">
    <property type="protein sequence ID" value="SVB39758.1"/>
    <property type="molecule type" value="Genomic_DNA"/>
</dbReference>
<evidence type="ECO:0000256" key="6">
    <source>
        <dbReference type="ARBA" id="ARBA00023136"/>
    </source>
</evidence>
<name>A0A382DMZ0_9ZZZZ</name>
<protein>
    <recommendedName>
        <fullName evidence="9">Sodium/alanine symporter</fullName>
    </recommendedName>
</protein>
<feature type="transmembrane region" description="Helical" evidence="7">
    <location>
        <begin position="20"/>
        <end position="40"/>
    </location>
</feature>
<keyword evidence="3" id="KW-1003">Cell membrane</keyword>
<feature type="transmembrane region" description="Helical" evidence="7">
    <location>
        <begin position="316"/>
        <end position="338"/>
    </location>
</feature>
<feature type="non-terminal residue" evidence="8">
    <location>
        <position position="372"/>
    </location>
</feature>
<evidence type="ECO:0000256" key="7">
    <source>
        <dbReference type="SAM" id="Phobius"/>
    </source>
</evidence>
<reference evidence="8" key="1">
    <citation type="submission" date="2018-05" db="EMBL/GenBank/DDBJ databases">
        <authorList>
            <person name="Lanie J.A."/>
            <person name="Ng W.-L."/>
            <person name="Kazmierczak K.M."/>
            <person name="Andrzejewski T.M."/>
            <person name="Davidsen T.M."/>
            <person name="Wayne K.J."/>
            <person name="Tettelin H."/>
            <person name="Glass J.I."/>
            <person name="Rusch D."/>
            <person name="Podicherti R."/>
            <person name="Tsui H.-C.T."/>
            <person name="Winkler M.E."/>
        </authorList>
    </citation>
    <scope>NUCLEOTIDE SEQUENCE</scope>
</reference>
<dbReference type="GO" id="GO:0005886">
    <property type="term" value="C:plasma membrane"/>
    <property type="evidence" value="ECO:0007669"/>
    <property type="project" value="UniProtKB-SubCell"/>
</dbReference>
<dbReference type="Gene3D" id="1.20.1740.10">
    <property type="entry name" value="Amino acid/polyamine transporter I"/>
    <property type="match status" value="1"/>
</dbReference>
<dbReference type="PRINTS" id="PR00175">
    <property type="entry name" value="NAALASMPORT"/>
</dbReference>
<feature type="transmembrane region" description="Helical" evidence="7">
    <location>
        <begin position="258"/>
        <end position="281"/>
    </location>
</feature>
<evidence type="ECO:0000256" key="5">
    <source>
        <dbReference type="ARBA" id="ARBA00022989"/>
    </source>
</evidence>
<comment type="subcellular location">
    <subcellularLocation>
        <location evidence="1">Cell membrane</location>
        <topology evidence="1">Multi-pass membrane protein</topology>
    </subcellularLocation>
</comment>
<dbReference type="GO" id="GO:0005283">
    <property type="term" value="F:amino acid:sodium symporter activity"/>
    <property type="evidence" value="ECO:0007669"/>
    <property type="project" value="InterPro"/>
</dbReference>